<name>A0ABT5PHH8_9PSED</name>
<comment type="caution">
    <text evidence="1">The sequence shown here is derived from an EMBL/GenBank/DDBJ whole genome shotgun (WGS) entry which is preliminary data.</text>
</comment>
<dbReference type="EMBL" id="JAMDGS010000001">
    <property type="protein sequence ID" value="MDD1123244.1"/>
    <property type="molecule type" value="Genomic_DNA"/>
</dbReference>
<reference evidence="1" key="1">
    <citation type="submission" date="2022-05" db="EMBL/GenBank/DDBJ databases">
        <title>Novel Pseudomonas spp. Isolated from a Rainbow Trout Aquaculture Facility.</title>
        <authorList>
            <person name="Testerman T."/>
            <person name="Graf J."/>
        </authorList>
    </citation>
    <scope>NUCLEOTIDE SEQUENCE</scope>
    <source>
        <strain evidence="1">ID386</strain>
    </source>
</reference>
<evidence type="ECO:0000313" key="1">
    <source>
        <dbReference type="EMBL" id="MDD1123244.1"/>
    </source>
</evidence>
<keyword evidence="2" id="KW-1185">Reference proteome</keyword>
<protein>
    <submittedName>
        <fullName evidence="1">Uncharacterized protein</fullName>
    </submittedName>
</protein>
<evidence type="ECO:0000313" key="2">
    <source>
        <dbReference type="Proteomes" id="UP001150531"/>
    </source>
</evidence>
<accession>A0ABT5PHH8</accession>
<gene>
    <name evidence="1" type="ORF">M5G18_01470</name>
</gene>
<dbReference type="Proteomes" id="UP001150531">
    <property type="component" value="Unassembled WGS sequence"/>
</dbReference>
<sequence>MIIYIGESINSCVTNGNLSPVEISALEDIASAVRSGDHLVFGDAQALIALSKFVKLGDSARAAYKSVFFRVPQQESILEKVEVYVNIVPGDGVPTLNTVANQKVISIPLIFCADMNLRAPLEIIFEEINDHYIYEIISKWYVSKALAVKTLNRRYRPIHGGGNRTYAVFERAQRDNNLFCLCITDSDKKYPTDDCGPTSVRVRESNDLTKVLAHHLDLDFHEIENLVPLSFISEKSNSRYTDAMVAALKIAEQNGHQEAKLFFDYKKGLKLGYLRACPDASAYWSAALPGLSQDCSKNCLQASCTCDLLKPLQNRAEMRLQIEQLVPLYPDECPTLKALWKSIGSTLTSWSVAGPAKLV</sequence>
<dbReference type="RefSeq" id="WP_273896921.1">
    <property type="nucleotide sequence ID" value="NZ_JAMDGS010000001.1"/>
</dbReference>
<organism evidence="1 2">
    <name type="scientific">Pseudomonas aphyarum</name>
    <dbReference type="NCBI Taxonomy" id="2942629"/>
    <lineage>
        <taxon>Bacteria</taxon>
        <taxon>Pseudomonadati</taxon>
        <taxon>Pseudomonadota</taxon>
        <taxon>Gammaproteobacteria</taxon>
        <taxon>Pseudomonadales</taxon>
        <taxon>Pseudomonadaceae</taxon>
        <taxon>Pseudomonas</taxon>
    </lineage>
</organism>
<proteinExistence type="predicted"/>